<dbReference type="EMBL" id="CP000612">
    <property type="protein sequence ID" value="ABO51817.1"/>
    <property type="molecule type" value="Genomic_DNA"/>
</dbReference>
<keyword evidence="4" id="KW-1185">Reference proteome</keyword>
<keyword evidence="2" id="KW-0456">Lyase</keyword>
<dbReference type="HOGENOM" id="CLU_028523_2_1_9"/>
<reference evidence="3 4" key="1">
    <citation type="submission" date="2007-03" db="EMBL/GenBank/DDBJ databases">
        <title>Complete sequence of Desulfotomaculum reducens MI-1.</title>
        <authorList>
            <consortium name="US DOE Joint Genome Institute"/>
            <person name="Copeland A."/>
            <person name="Lucas S."/>
            <person name="Lapidus A."/>
            <person name="Barry K."/>
            <person name="Detter J.C."/>
            <person name="Glavina del Rio T."/>
            <person name="Hammon N."/>
            <person name="Israni S."/>
            <person name="Dalin E."/>
            <person name="Tice H."/>
            <person name="Pitluck S."/>
            <person name="Sims D."/>
            <person name="Brettin T."/>
            <person name="Bruce D."/>
            <person name="Han C."/>
            <person name="Tapia R."/>
            <person name="Schmutz J."/>
            <person name="Larimer F."/>
            <person name="Land M."/>
            <person name="Hauser L."/>
            <person name="Kyrpides N."/>
            <person name="Kim E."/>
            <person name="Tebo B.M."/>
            <person name="Richardson P."/>
        </authorList>
    </citation>
    <scope>NUCLEOTIDE SEQUENCE [LARGE SCALE GENOMIC DNA]</scope>
    <source>
        <strain evidence="3 4">MI-1</strain>
    </source>
</reference>
<evidence type="ECO:0000256" key="2">
    <source>
        <dbReference type="ARBA" id="ARBA00023239"/>
    </source>
</evidence>
<accession>A4J9R4</accession>
<evidence type="ECO:0000313" key="4">
    <source>
        <dbReference type="Proteomes" id="UP000001556"/>
    </source>
</evidence>
<dbReference type="AlphaFoldDB" id="A4J9R4"/>
<dbReference type="InterPro" id="IPR002822">
    <property type="entry name" value="Ni_insertion"/>
</dbReference>
<dbReference type="GO" id="GO:0016829">
    <property type="term" value="F:lyase activity"/>
    <property type="evidence" value="ECO:0007669"/>
    <property type="project" value="UniProtKB-KW"/>
</dbReference>
<evidence type="ECO:0008006" key="5">
    <source>
        <dbReference type="Google" id="ProtNLM"/>
    </source>
</evidence>
<dbReference type="RefSeq" id="WP_011879602.1">
    <property type="nucleotide sequence ID" value="NC_009253.1"/>
</dbReference>
<gene>
    <name evidence="3" type="ordered locus">Dred_3317</name>
</gene>
<protein>
    <recommendedName>
        <fullName evidence="5">Nickel insertion protein</fullName>
    </recommendedName>
</protein>
<dbReference type="PANTHER" id="PTHR36566:SF1">
    <property type="entry name" value="PYRIDINIUM-3,5-BISTHIOCARBOXYLIC ACID MONONUCLEOTIDE NICKEL INSERTION PROTEIN"/>
    <property type="match status" value="1"/>
</dbReference>
<evidence type="ECO:0000256" key="1">
    <source>
        <dbReference type="ARBA" id="ARBA00022596"/>
    </source>
</evidence>
<dbReference type="KEGG" id="drm:Dred_3317"/>
<keyword evidence="1" id="KW-0533">Nickel</keyword>
<sequence length="391" mass="43479">MKILLIDGSCGLKLDIFLGALLHTGVNEKTVHEEIKKLNLNYQLKVTDESLSLSSAKRVELMIDEPSNMTINYLISLIETSGLKPKVKTLVSDVLLRLSFTMARLNNIPLAQVFIEASLKKLILLIAIAIAVEELAPKKIFLNSLSLGSGMINLGESYIPIPSPVTAELLKGLPVSFGPVEGELVGPVEASLVNTLVDEYSFPSSFIPHLYGYGLGDLKSNNFHALRVIIGTKEERIFLTDEIAVLETNIDDMNPEFYPYIQDKFLKSGALDVFLTPIIMKKGRPGVKLSVLCKPFQTEKLCNLLLTETSSLGVRICYQNRKIAHRETKKVETRFGLVTVKVARLRKDAPILRITPEYEDCKRIALDQDIPIGEVYSETMKASEILVTNNF</sequence>
<dbReference type="Pfam" id="PF01969">
    <property type="entry name" value="Ni_insertion"/>
    <property type="match status" value="1"/>
</dbReference>
<dbReference type="PANTHER" id="PTHR36566">
    <property type="entry name" value="NICKEL INSERTION PROTEIN-RELATED"/>
    <property type="match status" value="1"/>
</dbReference>
<dbReference type="eggNOG" id="COG1641">
    <property type="taxonomic scope" value="Bacteria"/>
</dbReference>
<dbReference type="Gene3D" id="3.10.20.300">
    <property type="entry name" value="mk0293 like domain"/>
    <property type="match status" value="1"/>
</dbReference>
<proteinExistence type="predicted"/>
<dbReference type="Gene3D" id="3.30.70.1380">
    <property type="entry name" value="Transcriptional regulatory protein pf0864 domain like"/>
    <property type="match status" value="1"/>
</dbReference>
<name>A4J9R4_DESRM</name>
<organism evidence="3 4">
    <name type="scientific">Desulforamulus reducens (strain ATCC BAA-1160 / DSM 100696 / MI-1)</name>
    <name type="common">Desulfotomaculum reducens</name>
    <dbReference type="NCBI Taxonomy" id="349161"/>
    <lineage>
        <taxon>Bacteria</taxon>
        <taxon>Bacillati</taxon>
        <taxon>Bacillota</taxon>
        <taxon>Clostridia</taxon>
        <taxon>Eubacteriales</taxon>
        <taxon>Peptococcaceae</taxon>
        <taxon>Desulforamulus</taxon>
    </lineage>
</organism>
<dbReference type="STRING" id="349161.Dred_3317"/>
<evidence type="ECO:0000313" key="3">
    <source>
        <dbReference type="EMBL" id="ABO51817.1"/>
    </source>
</evidence>
<dbReference type="Proteomes" id="UP000001556">
    <property type="component" value="Chromosome"/>
</dbReference>